<name>A0ACC0KLF3_CHOFU</name>
<dbReference type="EMBL" id="CM046120">
    <property type="protein sequence ID" value="KAI8437309.1"/>
    <property type="molecule type" value="Genomic_DNA"/>
</dbReference>
<comment type="caution">
    <text evidence="1">The sequence shown here is derived from an EMBL/GenBank/DDBJ whole genome shotgun (WGS) entry which is preliminary data.</text>
</comment>
<keyword evidence="2" id="KW-1185">Reference proteome</keyword>
<sequence length="294" mass="32028">MVVKELCGGEEVSVLSYRSNHEDPNVIPRIALLVLTAGFCALGRLSVWAHGLTYLDDHEPENGAYFYGILISIRLSLGLNGVSWLQPGSTRSDWWEAHLSVCMLTLMFAILFTLFPRRMDKYKLVDDELIDRGLLPTLGRVVRNKTVLVQSAALSFLYAAVFSFIRCASQNYGFSPVCAVNTSTTYFSPCHAGCRSYEDLNGFLSCSRSCSRSQGMVLLRSVLVSDKAVAIGASFATIALLSHVPDLMCAFSYNGGCLLHNPTLWSMAVLSASLSVVSGILSLIASRVAKGPIH</sequence>
<organism evidence="1 2">
    <name type="scientific">Choristoneura fumiferana</name>
    <name type="common">Spruce budworm moth</name>
    <name type="synonym">Archips fumiferana</name>
    <dbReference type="NCBI Taxonomy" id="7141"/>
    <lineage>
        <taxon>Eukaryota</taxon>
        <taxon>Metazoa</taxon>
        <taxon>Ecdysozoa</taxon>
        <taxon>Arthropoda</taxon>
        <taxon>Hexapoda</taxon>
        <taxon>Insecta</taxon>
        <taxon>Pterygota</taxon>
        <taxon>Neoptera</taxon>
        <taxon>Endopterygota</taxon>
        <taxon>Lepidoptera</taxon>
        <taxon>Glossata</taxon>
        <taxon>Ditrysia</taxon>
        <taxon>Tortricoidea</taxon>
        <taxon>Tortricidae</taxon>
        <taxon>Tortricinae</taxon>
        <taxon>Choristoneura</taxon>
    </lineage>
</organism>
<gene>
    <name evidence="1" type="ORF">MSG28_011670</name>
</gene>
<evidence type="ECO:0000313" key="1">
    <source>
        <dbReference type="EMBL" id="KAI8437309.1"/>
    </source>
</evidence>
<evidence type="ECO:0000313" key="2">
    <source>
        <dbReference type="Proteomes" id="UP001064048"/>
    </source>
</evidence>
<proteinExistence type="predicted"/>
<protein>
    <submittedName>
        <fullName evidence="1">Uncharacterized protein</fullName>
    </submittedName>
</protein>
<accession>A0ACC0KLF3</accession>
<reference evidence="1 2" key="1">
    <citation type="journal article" date="2022" name="Genome Biol. Evol.">
        <title>The Spruce Budworm Genome: Reconstructing the Evolutionary History of Antifreeze Proteins.</title>
        <authorList>
            <person name="Beliveau C."/>
            <person name="Gagne P."/>
            <person name="Picq S."/>
            <person name="Vernygora O."/>
            <person name="Keeling C.I."/>
            <person name="Pinkney K."/>
            <person name="Doucet D."/>
            <person name="Wen F."/>
            <person name="Johnston J.S."/>
            <person name="Maaroufi H."/>
            <person name="Boyle B."/>
            <person name="Laroche J."/>
            <person name="Dewar K."/>
            <person name="Juretic N."/>
            <person name="Blackburn G."/>
            <person name="Nisole A."/>
            <person name="Brunet B."/>
            <person name="Brandao M."/>
            <person name="Lumley L."/>
            <person name="Duan J."/>
            <person name="Quan G."/>
            <person name="Lucarotti C.J."/>
            <person name="Roe A.D."/>
            <person name="Sperling F.A.H."/>
            <person name="Levesque R.C."/>
            <person name="Cusson M."/>
        </authorList>
    </citation>
    <scope>NUCLEOTIDE SEQUENCE [LARGE SCALE GENOMIC DNA]</scope>
    <source>
        <strain evidence="1">Glfc:IPQL:Cfum</strain>
    </source>
</reference>
<dbReference type="Proteomes" id="UP001064048">
    <property type="component" value="Chromosome 20"/>
</dbReference>